<evidence type="ECO:0000256" key="1">
    <source>
        <dbReference type="ARBA" id="ARBA00008061"/>
    </source>
</evidence>
<evidence type="ECO:0000313" key="6">
    <source>
        <dbReference type="Proteomes" id="UP000198412"/>
    </source>
</evidence>
<dbReference type="InterPro" id="IPR028974">
    <property type="entry name" value="TSP_type-3_rpt"/>
</dbReference>
<dbReference type="InterPro" id="IPR013783">
    <property type="entry name" value="Ig-like_fold"/>
</dbReference>
<sequence length="1100" mass="123469">MKKVVFLITLIISNLAFSQVSTSPALPTSTSEITILFDATGTGLDGYTGDVYAHTGVKINDADWQNVIESWGNNTTQPKLTRISGNQYELLITPDVYSFYNVATSETITGLNFVFRSTDGNQQTADLFVTLYEEGLNLTFTEPENGSAYNLNSTITISAEASTNADLELFVNGISQKTTSNTISISTSYKFTSTGTYTLKATATSSSETKETEISVYVKNPTQNQTMPSGVKNGFSDNGDGTVTFVLLAPNKTDVLLIGDFNNWAINENYQLYKDGEYFWITLNNLDQNTEYAYQYLVDYTIKIADPYSEKILDPWTDQYIKDGNYPNLKAYPDGLTTGYVSTFKINEENYSWNISNFSKPDQHNLIIYELLVRDFTESDSYTEAITHLDYLASLGINAIELMPVNEFEGADSWGYNPALYMALDKSYGTKNDFKTFVDACHERGIAVLADVVFNHSYGQSPMLQMYWDNLNNRPAADNPWYNQQSNFSNPSAQWGYDFNHESSYTTSFFNDVLDYWMTEYKIDGFRFDFTKGFSNTPYGTSSWGSTYDASRIAILKNYADQVWNHSPSNKPYVIFEHLADNSEETELANYGIMLWGNMNHGYSQNTMGFNSETDISLISYKQRGWNSPNVVGYMESHDEERLMYKNLEFGNSSGDYNVKDLSTALSREETAGMFFFTIPGPKMIWQFGELGYDFSINTCDDGTTVSNDCRLSRKPIKWDYATNVNRKQIYNTWATMIAFKKEYPEVFNTTDFNLNVGGLVKSIVLKHASMDVVIIGNFDVTNKSITTNFTKTGIWYEYFTGEEKNVTNTTQAFTLVPGEYKMYSTQRVFDPRGGTSNDDSDNDGVVDTEDLCPNTPLGQNVSTTGCPTFSLASNNFEIEIISETCPNKDNGQLIIKANESHNYSVTVNGKVYPFTTDLTVSDLPPNTYNFCITINGTTYEQCYSIEISEGIVISGKTALSSKTATVEITDGTAPFEVFVNNKVIFKTNAPSFNIDVKHGDIVQVKTAVSCEGIYSKQIDLFDKITAYPNPTKGLFEIVLPISNKEVLIEVYNIQSQLISTKTYTVLDGKAQLSLSNNPTGLYFAKVYLEEPKLLKILKN</sequence>
<dbReference type="GO" id="GO:0005975">
    <property type="term" value="P:carbohydrate metabolic process"/>
    <property type="evidence" value="ECO:0007669"/>
    <property type="project" value="InterPro"/>
</dbReference>
<protein>
    <submittedName>
        <fullName evidence="5">Por secretion system C-terminal sorting domain-containing protein</fullName>
    </submittedName>
</protein>
<feature type="domain" description="Glycosyl hydrolase family 13 catalytic" evidence="4">
    <location>
        <begin position="370"/>
        <end position="738"/>
    </location>
</feature>
<proteinExistence type="inferred from homology"/>
<dbReference type="InterPro" id="IPR004193">
    <property type="entry name" value="Glyco_hydro_13_N"/>
</dbReference>
<dbReference type="NCBIfam" id="TIGR04183">
    <property type="entry name" value="Por_Secre_tail"/>
    <property type="match status" value="1"/>
</dbReference>
<evidence type="ECO:0000313" key="5">
    <source>
        <dbReference type="EMBL" id="SNR62886.1"/>
    </source>
</evidence>
<dbReference type="GO" id="GO:0004553">
    <property type="term" value="F:hydrolase activity, hydrolyzing O-glycosyl compounds"/>
    <property type="evidence" value="ECO:0007669"/>
    <property type="project" value="InterPro"/>
</dbReference>
<accession>A0A238XV02</accession>
<dbReference type="Proteomes" id="UP000198412">
    <property type="component" value="Unassembled WGS sequence"/>
</dbReference>
<dbReference type="InterPro" id="IPR006047">
    <property type="entry name" value="GH13_cat_dom"/>
</dbReference>
<dbReference type="OrthoDB" id="9761875at2"/>
<evidence type="ECO:0000256" key="3">
    <source>
        <dbReference type="SAM" id="SignalP"/>
    </source>
</evidence>
<name>A0A238XV02_9FLAO</name>
<dbReference type="CDD" id="cd11350">
    <property type="entry name" value="AmyAc_4"/>
    <property type="match status" value="1"/>
</dbReference>
<dbReference type="Pfam" id="PF02922">
    <property type="entry name" value="CBM_48"/>
    <property type="match status" value="1"/>
</dbReference>
<keyword evidence="2 3" id="KW-0732">Signal</keyword>
<evidence type="ECO:0000259" key="4">
    <source>
        <dbReference type="SMART" id="SM00642"/>
    </source>
</evidence>
<dbReference type="GO" id="GO:0005509">
    <property type="term" value="F:calcium ion binding"/>
    <property type="evidence" value="ECO:0007669"/>
    <property type="project" value="InterPro"/>
</dbReference>
<dbReference type="Pfam" id="PF17957">
    <property type="entry name" value="Big_7"/>
    <property type="match status" value="1"/>
</dbReference>
<evidence type="ECO:0000256" key="2">
    <source>
        <dbReference type="ARBA" id="ARBA00022729"/>
    </source>
</evidence>
<dbReference type="InterPro" id="IPR014756">
    <property type="entry name" value="Ig_E-set"/>
</dbReference>
<dbReference type="SUPFAM" id="SSF103647">
    <property type="entry name" value="TSP type-3 repeat"/>
    <property type="match status" value="1"/>
</dbReference>
<feature type="chain" id="PRO_5013303093" evidence="3">
    <location>
        <begin position="19"/>
        <end position="1100"/>
    </location>
</feature>
<dbReference type="Gene3D" id="3.20.20.80">
    <property type="entry name" value="Glycosidases"/>
    <property type="match status" value="1"/>
</dbReference>
<dbReference type="InterPro" id="IPR017853">
    <property type="entry name" value="GH"/>
</dbReference>
<dbReference type="SMART" id="SM00642">
    <property type="entry name" value="Aamy"/>
    <property type="match status" value="1"/>
</dbReference>
<keyword evidence="6" id="KW-1185">Reference proteome</keyword>
<dbReference type="AlphaFoldDB" id="A0A238XV02"/>
<dbReference type="SUPFAM" id="SSF81296">
    <property type="entry name" value="E set domains"/>
    <property type="match status" value="1"/>
</dbReference>
<dbReference type="InterPro" id="IPR026444">
    <property type="entry name" value="Secre_tail"/>
</dbReference>
<dbReference type="Pfam" id="PF00128">
    <property type="entry name" value="Alpha-amylase"/>
    <property type="match status" value="1"/>
</dbReference>
<dbReference type="Gene3D" id="2.60.40.10">
    <property type="entry name" value="Immunoglobulins"/>
    <property type="match status" value="2"/>
</dbReference>
<dbReference type="SUPFAM" id="SSF51445">
    <property type="entry name" value="(Trans)glycosidases"/>
    <property type="match status" value="1"/>
</dbReference>
<gene>
    <name evidence="5" type="ORF">SAMN04488111_2154</name>
</gene>
<reference evidence="6" key="1">
    <citation type="submission" date="2017-06" db="EMBL/GenBank/DDBJ databases">
        <authorList>
            <person name="Varghese N."/>
            <person name="Submissions S."/>
        </authorList>
    </citation>
    <scope>NUCLEOTIDE SEQUENCE [LARGE SCALE GENOMIC DNA]</scope>
    <source>
        <strain evidence="6">DSM 27993</strain>
    </source>
</reference>
<comment type="similarity">
    <text evidence="1">Belongs to the glycosyl hydrolase 13 family.</text>
</comment>
<dbReference type="PANTHER" id="PTHR43002">
    <property type="entry name" value="GLYCOGEN DEBRANCHING ENZYME"/>
    <property type="match status" value="1"/>
</dbReference>
<feature type="signal peptide" evidence="3">
    <location>
        <begin position="1"/>
        <end position="18"/>
    </location>
</feature>
<dbReference type="Pfam" id="PF18962">
    <property type="entry name" value="Por_Secre_tail"/>
    <property type="match status" value="1"/>
</dbReference>
<dbReference type="RefSeq" id="WP_089378434.1">
    <property type="nucleotide sequence ID" value="NZ_FZNX01000003.1"/>
</dbReference>
<organism evidence="5 6">
    <name type="scientific">Lutibacter flavus</name>
    <dbReference type="NCBI Taxonomy" id="691689"/>
    <lineage>
        <taxon>Bacteria</taxon>
        <taxon>Pseudomonadati</taxon>
        <taxon>Bacteroidota</taxon>
        <taxon>Flavobacteriia</taxon>
        <taxon>Flavobacteriales</taxon>
        <taxon>Flavobacteriaceae</taxon>
        <taxon>Lutibacter</taxon>
    </lineage>
</organism>
<dbReference type="EMBL" id="FZNX01000003">
    <property type="protein sequence ID" value="SNR62886.1"/>
    <property type="molecule type" value="Genomic_DNA"/>
</dbReference>